<feature type="region of interest" description="Disordered" evidence="1">
    <location>
        <begin position="1"/>
        <end position="46"/>
    </location>
</feature>
<dbReference type="Proteomes" id="UP000030671">
    <property type="component" value="Unassembled WGS sequence"/>
</dbReference>
<gene>
    <name evidence="2" type="ORF">HETIRDRAFT_451349</name>
</gene>
<evidence type="ECO:0000256" key="1">
    <source>
        <dbReference type="SAM" id="MobiDB-lite"/>
    </source>
</evidence>
<protein>
    <submittedName>
        <fullName evidence="2">Uncharacterized protein</fullName>
    </submittedName>
</protein>
<feature type="compositionally biased region" description="Low complexity" evidence="1">
    <location>
        <begin position="162"/>
        <end position="175"/>
    </location>
</feature>
<dbReference type="RefSeq" id="XP_009546232.1">
    <property type="nucleotide sequence ID" value="XM_009547937.1"/>
</dbReference>
<name>W4K939_HETIT</name>
<dbReference type="InParanoid" id="W4K939"/>
<feature type="compositionally biased region" description="Polar residues" evidence="1">
    <location>
        <begin position="31"/>
        <end position="46"/>
    </location>
</feature>
<feature type="region of interest" description="Disordered" evidence="1">
    <location>
        <begin position="162"/>
        <end position="208"/>
    </location>
</feature>
<dbReference type="AlphaFoldDB" id="W4K939"/>
<dbReference type="KEGG" id="hir:HETIRDRAFT_451349"/>
<evidence type="ECO:0000313" key="3">
    <source>
        <dbReference type="Proteomes" id="UP000030671"/>
    </source>
</evidence>
<keyword evidence="3" id="KW-1185">Reference proteome</keyword>
<organism evidence="2 3">
    <name type="scientific">Heterobasidion irregulare (strain TC 32-1)</name>
    <dbReference type="NCBI Taxonomy" id="747525"/>
    <lineage>
        <taxon>Eukaryota</taxon>
        <taxon>Fungi</taxon>
        <taxon>Dikarya</taxon>
        <taxon>Basidiomycota</taxon>
        <taxon>Agaricomycotina</taxon>
        <taxon>Agaricomycetes</taxon>
        <taxon>Russulales</taxon>
        <taxon>Bondarzewiaceae</taxon>
        <taxon>Heterobasidion</taxon>
        <taxon>Heterobasidion annosum species complex</taxon>
    </lineage>
</organism>
<sequence length="208" mass="22373">MRDGGPKLKLQAPSAGHGNRSLPHPAPITHHPSTPNPNACPNACETQTPRTPLLGLEHWRWNGKARGDDAAIAIATRERGRRGRAHWGRGCTIAQRKKEHRRLVWECQCQCQCQCRWERGAVVGAEVEAEVGAEARPGAVEVGAEARVGVQARVRVQAKVGVSPGPARASAHGAPPSSPPTSQMTNITKANRGRPIRIRGGWEHAGPK</sequence>
<proteinExistence type="predicted"/>
<dbReference type="EMBL" id="KI925458">
    <property type="protein sequence ID" value="ETW81601.1"/>
    <property type="molecule type" value="Genomic_DNA"/>
</dbReference>
<dbReference type="GeneID" id="20676140"/>
<reference evidence="2 3" key="1">
    <citation type="journal article" date="2012" name="New Phytol.">
        <title>Insight into trade-off between wood decay and parasitism from the genome of a fungal forest pathogen.</title>
        <authorList>
            <person name="Olson A."/>
            <person name="Aerts A."/>
            <person name="Asiegbu F."/>
            <person name="Belbahri L."/>
            <person name="Bouzid O."/>
            <person name="Broberg A."/>
            <person name="Canback B."/>
            <person name="Coutinho P.M."/>
            <person name="Cullen D."/>
            <person name="Dalman K."/>
            <person name="Deflorio G."/>
            <person name="van Diepen L.T."/>
            <person name="Dunand C."/>
            <person name="Duplessis S."/>
            <person name="Durling M."/>
            <person name="Gonthier P."/>
            <person name="Grimwood J."/>
            <person name="Fossdal C.G."/>
            <person name="Hansson D."/>
            <person name="Henrissat B."/>
            <person name="Hietala A."/>
            <person name="Himmelstrand K."/>
            <person name="Hoffmeister D."/>
            <person name="Hogberg N."/>
            <person name="James T.Y."/>
            <person name="Karlsson M."/>
            <person name="Kohler A."/>
            <person name="Kues U."/>
            <person name="Lee Y.H."/>
            <person name="Lin Y.C."/>
            <person name="Lind M."/>
            <person name="Lindquist E."/>
            <person name="Lombard V."/>
            <person name="Lucas S."/>
            <person name="Lunden K."/>
            <person name="Morin E."/>
            <person name="Murat C."/>
            <person name="Park J."/>
            <person name="Raffaello T."/>
            <person name="Rouze P."/>
            <person name="Salamov A."/>
            <person name="Schmutz J."/>
            <person name="Solheim H."/>
            <person name="Stahlberg J."/>
            <person name="Velez H."/>
            <person name="de Vries R.P."/>
            <person name="Wiebenga A."/>
            <person name="Woodward S."/>
            <person name="Yakovlev I."/>
            <person name="Garbelotto M."/>
            <person name="Martin F."/>
            <person name="Grigoriev I.V."/>
            <person name="Stenlid J."/>
        </authorList>
    </citation>
    <scope>NUCLEOTIDE SEQUENCE [LARGE SCALE GENOMIC DNA]</scope>
    <source>
        <strain evidence="2 3">TC 32-1</strain>
    </source>
</reference>
<dbReference type="HOGENOM" id="CLU_1321038_0_0_1"/>
<accession>W4K939</accession>
<evidence type="ECO:0000313" key="2">
    <source>
        <dbReference type="EMBL" id="ETW81601.1"/>
    </source>
</evidence>